<evidence type="ECO:0000313" key="15">
    <source>
        <dbReference type="Proteomes" id="UP001500433"/>
    </source>
</evidence>
<evidence type="ECO:0000256" key="5">
    <source>
        <dbReference type="ARBA" id="ARBA00022729"/>
    </source>
</evidence>
<evidence type="ECO:0000256" key="10">
    <source>
        <dbReference type="PROSITE-ProRule" id="PRU01360"/>
    </source>
</evidence>
<proteinExistence type="inferred from homology"/>
<evidence type="ECO:0000256" key="3">
    <source>
        <dbReference type="ARBA" id="ARBA00022452"/>
    </source>
</evidence>
<evidence type="ECO:0000256" key="6">
    <source>
        <dbReference type="ARBA" id="ARBA00023077"/>
    </source>
</evidence>
<evidence type="ECO:0000256" key="8">
    <source>
        <dbReference type="ARBA" id="ARBA00023170"/>
    </source>
</evidence>
<feature type="domain" description="TonB-dependent receptor plug" evidence="13">
    <location>
        <begin position="99"/>
        <end position="198"/>
    </location>
</feature>
<comment type="similarity">
    <text evidence="10 11">Belongs to the TonB-dependent receptor family.</text>
</comment>
<keyword evidence="6 11" id="KW-0798">TonB box</keyword>
<sequence length="724" mass="82553">MIMEANDKNEHIGLAGANVYWLNTEVGTVTGIDGNFLLSYMPEYKKLVISYVGFKTDTLNILDPKKMVHHWLQPTSDLDEITVTSRKQATAKSYLKATNVINVSSEELLKAACCNLSESFETNPSIDVNFADAISGTRQIKMLGLTSPYILIATENIPSIRGASQSYGLSFIPGTWIESIQITKGTGSAINGYESIAGQINAELVKPSTDDKLFVNLYGASSERLELNTHINTKVNDKWHTGVYIHGNTHNKKHDVNDDGFLDMPLFNQINLMNRWQYTDTQKGFVSFINLKFLNDEKQTGELDFYPDTDRLTKRFWGSEIDTKRYEISTKFGYVNPEIPWQSLGVQTAFSSHKQASYFGLNIYDIKHNSLYTNAIYNSIISDSRHKIKTGISYTYDHYDEFVNTIDYERTENAVGAFFEYSYDNLELLNLTAGIRIDHHNLLGTFVTPRLHVRYSPWGKSAFRASFGRGKRSANIFTENQQLFSTSRQINILNSGGKIYGLDPEIAWNYGFSYLQGFRLFGRQADITLDYYKTDFKNQVVVDWENPQEINFYNLSGKSFANSFQLELNYSPFKGVDVRTAYKFYDVKTDYNSGRLERPLTPKHRLFANIGYKTNQEEGQLGRWKIDVTFNWLSDQRYASTTSNPIPYQLQERTPTVTTLNAQITKVFSPKFEVYLGGENVTNVRQPNPILGANDPFGANFDSTFVYGPIFGSMYYAGLRYRIK</sequence>
<dbReference type="EMBL" id="BAABJH010000002">
    <property type="protein sequence ID" value="GAA4893353.1"/>
    <property type="molecule type" value="Genomic_DNA"/>
</dbReference>
<comment type="caution">
    <text evidence="14">The sequence shown here is derived from an EMBL/GenBank/DDBJ whole genome shotgun (WGS) entry which is preliminary data.</text>
</comment>
<dbReference type="Pfam" id="PF13715">
    <property type="entry name" value="CarbopepD_reg_2"/>
    <property type="match status" value="1"/>
</dbReference>
<dbReference type="InterPro" id="IPR037066">
    <property type="entry name" value="Plug_dom_sf"/>
</dbReference>
<dbReference type="InterPro" id="IPR008969">
    <property type="entry name" value="CarboxyPept-like_regulatory"/>
</dbReference>
<keyword evidence="9 10" id="KW-0998">Cell outer membrane</keyword>
<evidence type="ECO:0000256" key="11">
    <source>
        <dbReference type="RuleBase" id="RU003357"/>
    </source>
</evidence>
<evidence type="ECO:0000313" key="14">
    <source>
        <dbReference type="EMBL" id="GAA4893353.1"/>
    </source>
</evidence>
<gene>
    <name evidence="14" type="ORF">GCM10023311_17330</name>
</gene>
<comment type="subcellular location">
    <subcellularLocation>
        <location evidence="1 10">Cell outer membrane</location>
        <topology evidence="1 10">Multi-pass membrane protein</topology>
    </subcellularLocation>
</comment>
<dbReference type="InterPro" id="IPR036942">
    <property type="entry name" value="Beta-barrel_TonB_sf"/>
</dbReference>
<dbReference type="PROSITE" id="PS52016">
    <property type="entry name" value="TONB_DEPENDENT_REC_3"/>
    <property type="match status" value="1"/>
</dbReference>
<evidence type="ECO:0000259" key="13">
    <source>
        <dbReference type="Pfam" id="PF07715"/>
    </source>
</evidence>
<keyword evidence="5" id="KW-0732">Signal</keyword>
<dbReference type="Proteomes" id="UP001500433">
    <property type="component" value="Unassembled WGS sequence"/>
</dbReference>
<reference evidence="15" key="1">
    <citation type="journal article" date="2019" name="Int. J. Syst. Evol. Microbiol.">
        <title>The Global Catalogue of Microorganisms (GCM) 10K type strain sequencing project: providing services to taxonomists for standard genome sequencing and annotation.</title>
        <authorList>
            <consortium name="The Broad Institute Genomics Platform"/>
            <consortium name="The Broad Institute Genome Sequencing Center for Infectious Disease"/>
            <person name="Wu L."/>
            <person name="Ma J."/>
        </authorList>
    </citation>
    <scope>NUCLEOTIDE SEQUENCE [LARGE SCALE GENOMIC DNA]</scope>
    <source>
        <strain evidence="15">JCM 18274</strain>
    </source>
</reference>
<dbReference type="Pfam" id="PF07715">
    <property type="entry name" value="Plug"/>
    <property type="match status" value="1"/>
</dbReference>
<dbReference type="InterPro" id="IPR039426">
    <property type="entry name" value="TonB-dep_rcpt-like"/>
</dbReference>
<dbReference type="Gene3D" id="2.170.130.10">
    <property type="entry name" value="TonB-dependent receptor, plug domain"/>
    <property type="match status" value="1"/>
</dbReference>
<dbReference type="SUPFAM" id="SSF56935">
    <property type="entry name" value="Porins"/>
    <property type="match status" value="1"/>
</dbReference>
<protein>
    <submittedName>
        <fullName evidence="14">TonB-dependent receptor plug domain-containing protein</fullName>
    </submittedName>
</protein>
<organism evidence="14 15">
    <name type="scientific">Flaviramulus aquimarinus</name>
    <dbReference type="NCBI Taxonomy" id="1170456"/>
    <lineage>
        <taxon>Bacteria</taxon>
        <taxon>Pseudomonadati</taxon>
        <taxon>Bacteroidota</taxon>
        <taxon>Flavobacteriia</taxon>
        <taxon>Flavobacteriales</taxon>
        <taxon>Flavobacteriaceae</taxon>
        <taxon>Flaviramulus</taxon>
    </lineage>
</organism>
<evidence type="ECO:0000256" key="2">
    <source>
        <dbReference type="ARBA" id="ARBA00022448"/>
    </source>
</evidence>
<dbReference type="InterPro" id="IPR012910">
    <property type="entry name" value="Plug_dom"/>
</dbReference>
<evidence type="ECO:0000256" key="9">
    <source>
        <dbReference type="ARBA" id="ARBA00023237"/>
    </source>
</evidence>
<evidence type="ECO:0000256" key="1">
    <source>
        <dbReference type="ARBA" id="ARBA00004571"/>
    </source>
</evidence>
<name>A0ABP9FAE8_9FLAO</name>
<dbReference type="PANTHER" id="PTHR30069:SF29">
    <property type="entry name" value="HEMOGLOBIN AND HEMOGLOBIN-HAPTOGLOBIN-BINDING PROTEIN 1-RELATED"/>
    <property type="match status" value="1"/>
</dbReference>
<evidence type="ECO:0000256" key="4">
    <source>
        <dbReference type="ARBA" id="ARBA00022692"/>
    </source>
</evidence>
<feature type="domain" description="TonB-dependent receptor-like beta-barrel" evidence="12">
    <location>
        <begin position="276"/>
        <end position="681"/>
    </location>
</feature>
<keyword evidence="3 10" id="KW-1134">Transmembrane beta strand</keyword>
<dbReference type="Gene3D" id="2.40.170.20">
    <property type="entry name" value="TonB-dependent receptor, beta-barrel domain"/>
    <property type="match status" value="1"/>
</dbReference>
<accession>A0ABP9FAE8</accession>
<dbReference type="Pfam" id="PF00593">
    <property type="entry name" value="TonB_dep_Rec_b-barrel"/>
    <property type="match status" value="1"/>
</dbReference>
<dbReference type="InterPro" id="IPR000531">
    <property type="entry name" value="Beta-barrel_TonB"/>
</dbReference>
<evidence type="ECO:0000259" key="12">
    <source>
        <dbReference type="Pfam" id="PF00593"/>
    </source>
</evidence>
<dbReference type="SUPFAM" id="SSF49464">
    <property type="entry name" value="Carboxypeptidase regulatory domain-like"/>
    <property type="match status" value="1"/>
</dbReference>
<keyword evidence="2 10" id="KW-0813">Transport</keyword>
<keyword evidence="15" id="KW-1185">Reference proteome</keyword>
<dbReference type="PANTHER" id="PTHR30069">
    <property type="entry name" value="TONB-DEPENDENT OUTER MEMBRANE RECEPTOR"/>
    <property type="match status" value="1"/>
</dbReference>
<keyword evidence="4 10" id="KW-0812">Transmembrane</keyword>
<evidence type="ECO:0000256" key="7">
    <source>
        <dbReference type="ARBA" id="ARBA00023136"/>
    </source>
</evidence>
<keyword evidence="8 14" id="KW-0675">Receptor</keyword>
<keyword evidence="7 10" id="KW-0472">Membrane</keyword>